<dbReference type="GO" id="GO:0006865">
    <property type="term" value="P:amino acid transport"/>
    <property type="evidence" value="ECO:0007669"/>
    <property type="project" value="TreeGrafter"/>
</dbReference>
<evidence type="ECO:0000256" key="6">
    <source>
        <dbReference type="SAM" id="Phobius"/>
    </source>
</evidence>
<proteinExistence type="predicted"/>
<evidence type="ECO:0000256" key="3">
    <source>
        <dbReference type="ARBA" id="ARBA00022692"/>
    </source>
</evidence>
<keyword evidence="8" id="KW-1185">Reference proteome</keyword>
<feature type="transmembrane region" description="Helical" evidence="6">
    <location>
        <begin position="122"/>
        <end position="143"/>
    </location>
</feature>
<reference evidence="7" key="1">
    <citation type="journal article" date="2019" name="bioRxiv">
        <title>The Genome of the Zebra Mussel, Dreissena polymorpha: A Resource for Invasive Species Research.</title>
        <authorList>
            <person name="McCartney M.A."/>
            <person name="Auch B."/>
            <person name="Kono T."/>
            <person name="Mallez S."/>
            <person name="Zhang Y."/>
            <person name="Obille A."/>
            <person name="Becker A."/>
            <person name="Abrahante J.E."/>
            <person name="Garbe J."/>
            <person name="Badalamenti J.P."/>
            <person name="Herman A."/>
            <person name="Mangelson H."/>
            <person name="Liachko I."/>
            <person name="Sullivan S."/>
            <person name="Sone E.D."/>
            <person name="Koren S."/>
            <person name="Silverstein K.A.T."/>
            <person name="Beckman K.B."/>
            <person name="Gohl D.M."/>
        </authorList>
    </citation>
    <scope>NUCLEOTIDE SEQUENCE</scope>
    <source>
        <strain evidence="7">Duluth1</strain>
        <tissue evidence="7">Whole animal</tissue>
    </source>
</reference>
<evidence type="ECO:0000313" key="7">
    <source>
        <dbReference type="EMBL" id="KAH3821644.1"/>
    </source>
</evidence>
<keyword evidence="5 6" id="KW-0472">Membrane</keyword>
<keyword evidence="4 6" id="KW-1133">Transmembrane helix</keyword>
<dbReference type="EMBL" id="JAIWYP010000005">
    <property type="protein sequence ID" value="KAH3821644.1"/>
    <property type="molecule type" value="Genomic_DNA"/>
</dbReference>
<dbReference type="GO" id="GO:0035725">
    <property type="term" value="P:sodium ion transmembrane transport"/>
    <property type="evidence" value="ECO:0007669"/>
    <property type="project" value="TreeGrafter"/>
</dbReference>
<dbReference type="Proteomes" id="UP000828390">
    <property type="component" value="Unassembled WGS sequence"/>
</dbReference>
<reference evidence="7" key="2">
    <citation type="submission" date="2020-11" db="EMBL/GenBank/DDBJ databases">
        <authorList>
            <person name="McCartney M.A."/>
            <person name="Auch B."/>
            <person name="Kono T."/>
            <person name="Mallez S."/>
            <person name="Becker A."/>
            <person name="Gohl D.M."/>
            <person name="Silverstein K.A.T."/>
            <person name="Koren S."/>
            <person name="Bechman K.B."/>
            <person name="Herman A."/>
            <person name="Abrahante J.E."/>
            <person name="Garbe J."/>
        </authorList>
    </citation>
    <scope>NUCLEOTIDE SEQUENCE</scope>
    <source>
        <strain evidence="7">Duluth1</strain>
        <tissue evidence="7">Whole animal</tissue>
    </source>
</reference>
<evidence type="ECO:0000256" key="5">
    <source>
        <dbReference type="ARBA" id="ARBA00023136"/>
    </source>
</evidence>
<evidence type="ECO:0000256" key="1">
    <source>
        <dbReference type="ARBA" id="ARBA00004141"/>
    </source>
</evidence>
<gene>
    <name evidence="7" type="ORF">DPMN_123409</name>
</gene>
<dbReference type="AlphaFoldDB" id="A0A9D4JSV0"/>
<dbReference type="InterPro" id="IPR037272">
    <property type="entry name" value="SNS_sf"/>
</dbReference>
<sequence length="169" mass="18231">MRAGWLAGWRAGGLAGGLSGGRNKLLRRWSTARGEAVVGSLNAAEVEIECRELFQTASDRDGGRKAKADKKRDEAKSVIKKAPNIHPSDMGAPIWQLALCLLLAWIIVVVCIIKGIKSSGKVVYFTATFPYVILIILLIRGGLLDGAIDGVKYFIVPKWSKLATIDVGV</sequence>
<evidence type="ECO:0000256" key="2">
    <source>
        <dbReference type="ARBA" id="ARBA00022448"/>
    </source>
</evidence>
<dbReference type="Pfam" id="PF00209">
    <property type="entry name" value="SNF"/>
    <property type="match status" value="1"/>
</dbReference>
<dbReference type="PROSITE" id="PS50267">
    <property type="entry name" value="NA_NEUROTRAN_SYMP_3"/>
    <property type="match status" value="1"/>
</dbReference>
<dbReference type="SUPFAM" id="SSF161070">
    <property type="entry name" value="SNF-like"/>
    <property type="match status" value="1"/>
</dbReference>
<comment type="caution">
    <text evidence="7">The sequence shown here is derived from an EMBL/GenBank/DDBJ whole genome shotgun (WGS) entry which is preliminary data.</text>
</comment>
<dbReference type="PANTHER" id="PTHR11616">
    <property type="entry name" value="SODIUM/CHLORIDE DEPENDENT TRANSPORTER"/>
    <property type="match status" value="1"/>
</dbReference>
<organism evidence="7 8">
    <name type="scientific">Dreissena polymorpha</name>
    <name type="common">Zebra mussel</name>
    <name type="synonym">Mytilus polymorpha</name>
    <dbReference type="NCBI Taxonomy" id="45954"/>
    <lineage>
        <taxon>Eukaryota</taxon>
        <taxon>Metazoa</taxon>
        <taxon>Spiralia</taxon>
        <taxon>Lophotrochozoa</taxon>
        <taxon>Mollusca</taxon>
        <taxon>Bivalvia</taxon>
        <taxon>Autobranchia</taxon>
        <taxon>Heteroconchia</taxon>
        <taxon>Euheterodonta</taxon>
        <taxon>Imparidentia</taxon>
        <taxon>Neoheterodontei</taxon>
        <taxon>Myida</taxon>
        <taxon>Dreissenoidea</taxon>
        <taxon>Dreissenidae</taxon>
        <taxon>Dreissena</taxon>
    </lineage>
</organism>
<feature type="transmembrane region" description="Helical" evidence="6">
    <location>
        <begin position="94"/>
        <end position="113"/>
    </location>
</feature>
<evidence type="ECO:0000313" key="8">
    <source>
        <dbReference type="Proteomes" id="UP000828390"/>
    </source>
</evidence>
<accession>A0A9D4JSV0</accession>
<protein>
    <submittedName>
        <fullName evidence="7">Uncharacterized protein</fullName>
    </submittedName>
</protein>
<evidence type="ECO:0000256" key="4">
    <source>
        <dbReference type="ARBA" id="ARBA00022989"/>
    </source>
</evidence>
<comment type="subcellular location">
    <subcellularLocation>
        <location evidence="1">Membrane</location>
        <topology evidence="1">Multi-pass membrane protein</topology>
    </subcellularLocation>
</comment>
<dbReference type="InterPro" id="IPR000175">
    <property type="entry name" value="Na/ntran_symport"/>
</dbReference>
<keyword evidence="2" id="KW-0813">Transport</keyword>
<dbReference type="GO" id="GO:0005886">
    <property type="term" value="C:plasma membrane"/>
    <property type="evidence" value="ECO:0007669"/>
    <property type="project" value="TreeGrafter"/>
</dbReference>
<name>A0A9D4JSV0_DREPO</name>
<dbReference type="PANTHER" id="PTHR11616:SF240">
    <property type="entry name" value="BLOATED TUBULES, ISOFORM B-RELATED"/>
    <property type="match status" value="1"/>
</dbReference>
<keyword evidence="3 6" id="KW-0812">Transmembrane</keyword>